<dbReference type="RefSeq" id="WP_233053988.1">
    <property type="nucleotide sequence ID" value="NZ_JAIMJA010000018.1"/>
</dbReference>
<dbReference type="PANTHER" id="PTHR12149">
    <property type="entry name" value="FRUCTOSAMINE 3 KINASE-RELATED PROTEIN"/>
    <property type="match status" value="1"/>
</dbReference>
<dbReference type="PANTHER" id="PTHR12149:SF8">
    <property type="entry name" value="PROTEIN-RIBULOSAMINE 3-KINASE"/>
    <property type="match status" value="1"/>
</dbReference>
<name>A0ABS8WFL8_9GAMM</name>
<reference evidence="3 4" key="1">
    <citation type="journal article" date="2022" name="Environ. Microbiol. Rep.">
        <title>Eco-phylogenetic analyses reveal divergent evolution of vitamin B12 metabolism in the marine bacterial family 'Psychromonadaceae'.</title>
        <authorList>
            <person name="Jin X."/>
            <person name="Yang Y."/>
            <person name="Cao H."/>
            <person name="Gao B."/>
            <person name="Zhao Z."/>
        </authorList>
    </citation>
    <scope>NUCLEOTIDE SEQUENCE [LARGE SCALE GENOMIC DNA]</scope>
    <source>
        <strain evidence="3 4">MKS20</strain>
    </source>
</reference>
<organism evidence="3 4">
    <name type="scientific">Motilimonas cestriensis</name>
    <dbReference type="NCBI Taxonomy" id="2742685"/>
    <lineage>
        <taxon>Bacteria</taxon>
        <taxon>Pseudomonadati</taxon>
        <taxon>Pseudomonadota</taxon>
        <taxon>Gammaproteobacteria</taxon>
        <taxon>Alteromonadales</taxon>
        <taxon>Alteromonadales genera incertae sedis</taxon>
        <taxon>Motilimonas</taxon>
    </lineage>
</organism>
<dbReference type="InterPro" id="IPR016477">
    <property type="entry name" value="Fructo-/Ketosamine-3-kinase"/>
</dbReference>
<comment type="caution">
    <text evidence="3">The sequence shown here is derived from an EMBL/GenBank/DDBJ whole genome shotgun (WGS) entry which is preliminary data.</text>
</comment>
<sequence>MWSDICKNISSTLNREFVPIEKKPLLNGNISHTYRLSSANEQFFVKIDELDKLELFACQADNLNQISQSQSIQCPKVICYGTTRAFSYLVLEYFNFSYAKDQSWHATGEQVARLHQFGEQKMFGWDTDNYISALVQPNRWAKRWSTFFSEQRIGWQLELALENGMAFGHIDSVVEQAHQVLIHHKPTPSLLHGNLWLGNIGFHLGEPIVFGTASYWGDREAEIARSRLLNAFPEPFYQGYQQVWPLAHDYTDRELIYQLYYLLTLCNQDGSDHQLKTEMLVKRIMLL</sequence>
<evidence type="ECO:0000313" key="3">
    <source>
        <dbReference type="EMBL" id="MCE2596344.1"/>
    </source>
</evidence>
<evidence type="ECO:0000313" key="4">
    <source>
        <dbReference type="Proteomes" id="UP001201273"/>
    </source>
</evidence>
<dbReference type="Proteomes" id="UP001201273">
    <property type="component" value="Unassembled WGS sequence"/>
</dbReference>
<dbReference type="SUPFAM" id="SSF56112">
    <property type="entry name" value="Protein kinase-like (PK-like)"/>
    <property type="match status" value="1"/>
</dbReference>
<dbReference type="Gene3D" id="3.30.200.20">
    <property type="entry name" value="Phosphorylase Kinase, domain 1"/>
    <property type="match status" value="1"/>
</dbReference>
<evidence type="ECO:0000256" key="2">
    <source>
        <dbReference type="PIRNR" id="PIRNR006221"/>
    </source>
</evidence>
<dbReference type="Pfam" id="PF03881">
    <property type="entry name" value="Fructosamin_kin"/>
    <property type="match status" value="1"/>
</dbReference>
<dbReference type="Gene3D" id="3.90.1200.10">
    <property type="match status" value="1"/>
</dbReference>
<dbReference type="InterPro" id="IPR011009">
    <property type="entry name" value="Kinase-like_dom_sf"/>
</dbReference>
<keyword evidence="2" id="KW-0808">Transferase</keyword>
<protein>
    <submittedName>
        <fullName evidence="3">Fructosamine kinase family protein</fullName>
    </submittedName>
</protein>
<keyword evidence="4" id="KW-1185">Reference proteome</keyword>
<accession>A0ABS8WFL8</accession>
<proteinExistence type="inferred from homology"/>
<gene>
    <name evidence="3" type="ORF">K6Y31_16200</name>
</gene>
<evidence type="ECO:0000256" key="1">
    <source>
        <dbReference type="ARBA" id="ARBA00009460"/>
    </source>
</evidence>
<dbReference type="GO" id="GO:0016301">
    <property type="term" value="F:kinase activity"/>
    <property type="evidence" value="ECO:0007669"/>
    <property type="project" value="UniProtKB-KW"/>
</dbReference>
<dbReference type="EMBL" id="JAIMJA010000018">
    <property type="protein sequence ID" value="MCE2596344.1"/>
    <property type="molecule type" value="Genomic_DNA"/>
</dbReference>
<keyword evidence="2 3" id="KW-0418">Kinase</keyword>
<comment type="similarity">
    <text evidence="1 2">Belongs to the fructosamine kinase family.</text>
</comment>
<dbReference type="PIRSF" id="PIRSF006221">
    <property type="entry name" value="Ketosamine-3-kinase"/>
    <property type="match status" value="1"/>
</dbReference>